<keyword evidence="4" id="KW-1185">Reference proteome</keyword>
<sequence>MTVLTFITFLLFLLISSLCAVGSITHSAFHRLHDRPVALYSAIKSGLASFFPLLGTLVVSQIVVLSIFISFGVFLSLGVGVDESWSAYFRAVSAAGLFALLLYLQVMWSLAFAVVVVESKWGFGALIRSWRSVCGMRLRGVVSCLMVLSGALSSILGLFSWLLEVASESAAAAWKSWAIAGLLAVTTILQMLVLLYHAVAITIVYRKAAGGGGEEVSNPVDYVKLDMGDDELVSASVVSV</sequence>
<keyword evidence="2" id="KW-0732">Signal</keyword>
<feature type="transmembrane region" description="Helical" evidence="1">
    <location>
        <begin position="174"/>
        <end position="196"/>
    </location>
</feature>
<protein>
    <recommendedName>
        <fullName evidence="5">THH1/TOM1/TOM3 domain-containing protein</fullName>
    </recommendedName>
</protein>
<keyword evidence="1" id="KW-0472">Membrane</keyword>
<accession>A0A540LLR1</accession>
<proteinExistence type="predicted"/>
<evidence type="ECO:0008006" key="5">
    <source>
        <dbReference type="Google" id="ProtNLM"/>
    </source>
</evidence>
<evidence type="ECO:0000256" key="2">
    <source>
        <dbReference type="SAM" id="SignalP"/>
    </source>
</evidence>
<keyword evidence="1" id="KW-1133">Transmembrane helix</keyword>
<name>A0A540LLR1_MALBA</name>
<evidence type="ECO:0000313" key="4">
    <source>
        <dbReference type="Proteomes" id="UP000315295"/>
    </source>
</evidence>
<keyword evidence="1" id="KW-0812">Transmembrane</keyword>
<feature type="transmembrane region" description="Helical" evidence="1">
    <location>
        <begin position="87"/>
        <end position="117"/>
    </location>
</feature>
<organism evidence="3 4">
    <name type="scientific">Malus baccata</name>
    <name type="common">Siberian crab apple</name>
    <name type="synonym">Pyrus baccata</name>
    <dbReference type="NCBI Taxonomy" id="106549"/>
    <lineage>
        <taxon>Eukaryota</taxon>
        <taxon>Viridiplantae</taxon>
        <taxon>Streptophyta</taxon>
        <taxon>Embryophyta</taxon>
        <taxon>Tracheophyta</taxon>
        <taxon>Spermatophyta</taxon>
        <taxon>Magnoliopsida</taxon>
        <taxon>eudicotyledons</taxon>
        <taxon>Gunneridae</taxon>
        <taxon>Pentapetalae</taxon>
        <taxon>rosids</taxon>
        <taxon>fabids</taxon>
        <taxon>Rosales</taxon>
        <taxon>Rosaceae</taxon>
        <taxon>Amygdaloideae</taxon>
        <taxon>Maleae</taxon>
        <taxon>Malus</taxon>
    </lineage>
</organism>
<dbReference type="PANTHER" id="PTHR33133">
    <property type="entry name" value="OS08G0107100 PROTEIN-RELATED"/>
    <property type="match status" value="1"/>
</dbReference>
<dbReference type="EMBL" id="VIEB01000537">
    <property type="protein sequence ID" value="TQD87378.1"/>
    <property type="molecule type" value="Genomic_DNA"/>
</dbReference>
<evidence type="ECO:0000256" key="1">
    <source>
        <dbReference type="SAM" id="Phobius"/>
    </source>
</evidence>
<dbReference type="PANTHER" id="PTHR33133:SF7">
    <property type="entry name" value="F26K24.10 PROTEIN-RELATED"/>
    <property type="match status" value="1"/>
</dbReference>
<feature type="chain" id="PRO_5022108176" description="THH1/TOM1/TOM3 domain-containing protein" evidence="2">
    <location>
        <begin position="21"/>
        <end position="240"/>
    </location>
</feature>
<comment type="caution">
    <text evidence="3">The sequence shown here is derived from an EMBL/GenBank/DDBJ whole genome shotgun (WGS) entry which is preliminary data.</text>
</comment>
<gene>
    <name evidence="3" type="ORF">C1H46_027039</name>
</gene>
<reference evidence="3 4" key="1">
    <citation type="journal article" date="2019" name="G3 (Bethesda)">
        <title>Sequencing of a Wild Apple (Malus baccata) Genome Unravels the Differences Between Cultivated and Wild Apple Species Regarding Disease Resistance and Cold Tolerance.</title>
        <authorList>
            <person name="Chen X."/>
        </authorList>
    </citation>
    <scope>NUCLEOTIDE SEQUENCE [LARGE SCALE GENOMIC DNA]</scope>
    <source>
        <strain evidence="4">cv. Shandingzi</strain>
        <tissue evidence="3">Leaves</tissue>
    </source>
</reference>
<feature type="transmembrane region" description="Helical" evidence="1">
    <location>
        <begin position="138"/>
        <end position="162"/>
    </location>
</feature>
<dbReference type="Proteomes" id="UP000315295">
    <property type="component" value="Unassembled WGS sequence"/>
</dbReference>
<evidence type="ECO:0000313" key="3">
    <source>
        <dbReference type="EMBL" id="TQD87378.1"/>
    </source>
</evidence>
<dbReference type="AlphaFoldDB" id="A0A540LLR1"/>
<feature type="signal peptide" evidence="2">
    <location>
        <begin position="1"/>
        <end position="20"/>
    </location>
</feature>